<dbReference type="Gene3D" id="1.10.150.20">
    <property type="entry name" value="5' to 3' exonuclease, C-terminal subdomain"/>
    <property type="match status" value="1"/>
</dbReference>
<dbReference type="RefSeq" id="WP_067373775.1">
    <property type="nucleotide sequence ID" value="NZ_BDQI01000009.1"/>
</dbReference>
<dbReference type="Gene3D" id="3.30.70.370">
    <property type="match status" value="1"/>
</dbReference>
<dbReference type="InterPro" id="IPR002298">
    <property type="entry name" value="DNA_polymerase_A"/>
</dbReference>
<reference evidence="7" key="1">
    <citation type="submission" date="2017-05" db="EMBL/GenBank/DDBJ databases">
        <title>Streptomyces olivochromogenes NBRC 3561 whole genome shotgun sequence.</title>
        <authorList>
            <person name="Dohra H."/>
            <person name="Kodani S."/>
        </authorList>
    </citation>
    <scope>NUCLEOTIDE SEQUENCE [LARGE SCALE GENOMIC DNA]</scope>
    <source>
        <strain evidence="7">NBRC 3561</strain>
    </source>
</reference>
<proteinExistence type="predicted"/>
<feature type="domain" description="DNA-directed DNA polymerase family A palm" evidence="5">
    <location>
        <begin position="311"/>
        <end position="522"/>
    </location>
</feature>
<keyword evidence="7" id="KW-1185">Reference proteome</keyword>
<gene>
    <name evidence="6" type="primary">polA</name>
    <name evidence="6" type="ORF">SO3561_04717</name>
</gene>
<dbReference type="PANTHER" id="PTHR10133">
    <property type="entry name" value="DNA POLYMERASE I"/>
    <property type="match status" value="1"/>
</dbReference>
<evidence type="ECO:0000256" key="2">
    <source>
        <dbReference type="ARBA" id="ARBA00022705"/>
    </source>
</evidence>
<dbReference type="InterPro" id="IPR043502">
    <property type="entry name" value="DNA/RNA_pol_sf"/>
</dbReference>
<keyword evidence="2" id="KW-0235">DNA replication</keyword>
<accession>A0A250VGS4</accession>
<dbReference type="SMART" id="SM00482">
    <property type="entry name" value="POLAc"/>
    <property type="match status" value="1"/>
</dbReference>
<dbReference type="EMBL" id="BDQI01000009">
    <property type="protein sequence ID" value="GAX53190.1"/>
    <property type="molecule type" value="Genomic_DNA"/>
</dbReference>
<protein>
    <recommendedName>
        <fullName evidence="1">DNA-directed DNA polymerase</fullName>
        <ecNumber evidence="1">2.7.7.7</ecNumber>
    </recommendedName>
</protein>
<dbReference type="SUPFAM" id="SSF56672">
    <property type="entry name" value="DNA/RNA polymerases"/>
    <property type="match status" value="1"/>
</dbReference>
<dbReference type="EC" id="2.7.7.7" evidence="1"/>
<dbReference type="GO" id="GO:0006261">
    <property type="term" value="P:DNA-templated DNA replication"/>
    <property type="evidence" value="ECO:0007669"/>
    <property type="project" value="InterPro"/>
</dbReference>
<comment type="caution">
    <text evidence="6">The sequence shown here is derived from an EMBL/GenBank/DDBJ whole genome shotgun (WGS) entry which is preliminary data.</text>
</comment>
<evidence type="ECO:0000259" key="5">
    <source>
        <dbReference type="SMART" id="SM00482"/>
    </source>
</evidence>
<dbReference type="CDD" id="cd06444">
    <property type="entry name" value="DNA_pol_A"/>
    <property type="match status" value="1"/>
</dbReference>
<evidence type="ECO:0000256" key="1">
    <source>
        <dbReference type="ARBA" id="ARBA00012417"/>
    </source>
</evidence>
<feature type="compositionally biased region" description="Low complexity" evidence="4">
    <location>
        <begin position="429"/>
        <end position="444"/>
    </location>
</feature>
<dbReference type="NCBIfam" id="NF011538">
    <property type="entry name" value="PRK14975.1-1"/>
    <property type="match status" value="1"/>
</dbReference>
<name>A0A250VGS4_STROL</name>
<comment type="catalytic activity">
    <reaction evidence="3">
        <text>DNA(n) + a 2'-deoxyribonucleoside 5'-triphosphate = DNA(n+1) + diphosphate</text>
        <dbReference type="Rhea" id="RHEA:22508"/>
        <dbReference type="Rhea" id="RHEA-COMP:17339"/>
        <dbReference type="Rhea" id="RHEA-COMP:17340"/>
        <dbReference type="ChEBI" id="CHEBI:33019"/>
        <dbReference type="ChEBI" id="CHEBI:61560"/>
        <dbReference type="ChEBI" id="CHEBI:173112"/>
        <dbReference type="EC" id="2.7.7.7"/>
    </reaction>
</comment>
<evidence type="ECO:0000256" key="3">
    <source>
        <dbReference type="ARBA" id="ARBA00049244"/>
    </source>
</evidence>
<dbReference type="PANTHER" id="PTHR10133:SF27">
    <property type="entry name" value="DNA POLYMERASE NU"/>
    <property type="match status" value="1"/>
</dbReference>
<feature type="region of interest" description="Disordered" evidence="4">
    <location>
        <begin position="426"/>
        <end position="458"/>
    </location>
</feature>
<sequence length="563" mass="61226">MSDRWALGPAEDGGAEVAPLGSDGLPAGPVRRETDLVEAVRGRPDVVRWVWRSTAEVYPRLLAAGVRVERCYDIEAAETLLLGHEGRLGEPRSAAAALARLRGGPVPPDPPQRSAEPGSQSSLFEPRPVRVPLEDLLAVYADQRRRHDTTAHPERMHLLTTAESAGMLVAAEMNRTGLPWRADVHREVLHELLGERYAGGGEPRRLAELTDEVSAAFGRRVRPDLPADVIKAFAQAGIKIKSTRRWEIETIEHPAVKPLLAYKKLYRIWVAHGWSWLQDWVRDGRFRPEYLPGGTVTGRWVTNGGGALQIPKVIRRAVVADPGWRLVVADADQMEPRVLAAISRDPGLMEVAGRESDLYQSVSDRAFAGDRAQAKLAVLGAVYGQTSGDGLKNLAALRRRFPRAVAYVDDAARAGEEGRLVRTWLGRTSPPAAGASDASSEEAGLPQDEPAEALGDQGWVPGYASSNSRARGRFARNFVVQGSAADWALLLLAALRRTCADLAAELVFFQHDEVIVHCPAEEADAVVAAIREAAELAGRLTFGETPVHFPFTTAVVECYADAK</sequence>
<evidence type="ECO:0000313" key="6">
    <source>
        <dbReference type="EMBL" id="GAX53190.1"/>
    </source>
</evidence>
<evidence type="ECO:0000313" key="7">
    <source>
        <dbReference type="Proteomes" id="UP000217446"/>
    </source>
</evidence>
<dbReference type="Proteomes" id="UP000217446">
    <property type="component" value="Unassembled WGS sequence"/>
</dbReference>
<evidence type="ECO:0000256" key="4">
    <source>
        <dbReference type="SAM" id="MobiDB-lite"/>
    </source>
</evidence>
<dbReference type="AlphaFoldDB" id="A0A250VGS4"/>
<dbReference type="STRING" id="1963.AQJ27_26225"/>
<dbReference type="PRINTS" id="PR00868">
    <property type="entry name" value="DNAPOLI"/>
</dbReference>
<dbReference type="Pfam" id="PF00476">
    <property type="entry name" value="DNA_pol_A"/>
    <property type="match status" value="1"/>
</dbReference>
<dbReference type="GO" id="GO:0006302">
    <property type="term" value="P:double-strand break repair"/>
    <property type="evidence" value="ECO:0007669"/>
    <property type="project" value="TreeGrafter"/>
</dbReference>
<organism evidence="6 7">
    <name type="scientific">Streptomyces olivochromogenes</name>
    <dbReference type="NCBI Taxonomy" id="1963"/>
    <lineage>
        <taxon>Bacteria</taxon>
        <taxon>Bacillati</taxon>
        <taxon>Actinomycetota</taxon>
        <taxon>Actinomycetes</taxon>
        <taxon>Kitasatosporales</taxon>
        <taxon>Streptomycetaceae</taxon>
        <taxon>Streptomyces</taxon>
    </lineage>
</organism>
<dbReference type="InterPro" id="IPR001098">
    <property type="entry name" value="DNA-dir_DNA_pol_A_palm_dom"/>
</dbReference>
<dbReference type="GO" id="GO:0003677">
    <property type="term" value="F:DNA binding"/>
    <property type="evidence" value="ECO:0007669"/>
    <property type="project" value="InterPro"/>
</dbReference>
<feature type="region of interest" description="Disordered" evidence="4">
    <location>
        <begin position="1"/>
        <end position="29"/>
    </location>
</feature>
<dbReference type="GO" id="GO:0003887">
    <property type="term" value="F:DNA-directed DNA polymerase activity"/>
    <property type="evidence" value="ECO:0007669"/>
    <property type="project" value="UniProtKB-EC"/>
</dbReference>
<feature type="region of interest" description="Disordered" evidence="4">
    <location>
        <begin position="101"/>
        <end position="126"/>
    </location>
</feature>